<dbReference type="RefSeq" id="WP_290235766.1">
    <property type="nucleotide sequence ID" value="NZ_JAUFPZ010000002.1"/>
</dbReference>
<proteinExistence type="predicted"/>
<dbReference type="Proteomes" id="UP001595793">
    <property type="component" value="Unassembled WGS sequence"/>
</dbReference>
<comment type="caution">
    <text evidence="2">The sequence shown here is derived from an EMBL/GenBank/DDBJ whole genome shotgun (WGS) entry which is preliminary data.</text>
</comment>
<reference evidence="3" key="1">
    <citation type="journal article" date="2019" name="Int. J. Syst. Evol. Microbiol.">
        <title>The Global Catalogue of Microorganisms (GCM) 10K type strain sequencing project: providing services to taxonomists for standard genome sequencing and annotation.</title>
        <authorList>
            <consortium name="The Broad Institute Genomics Platform"/>
            <consortium name="The Broad Institute Genome Sequencing Center for Infectious Disease"/>
            <person name="Wu L."/>
            <person name="Ma J."/>
        </authorList>
    </citation>
    <scope>NUCLEOTIDE SEQUENCE [LARGE SCALE GENOMIC DNA]</scope>
    <source>
        <strain evidence="3">CECT 9128</strain>
    </source>
</reference>
<dbReference type="EMBL" id="JBHSAS010000006">
    <property type="protein sequence ID" value="MFC4026724.1"/>
    <property type="molecule type" value="Genomic_DNA"/>
</dbReference>
<evidence type="ECO:0000313" key="3">
    <source>
        <dbReference type="Proteomes" id="UP001595793"/>
    </source>
</evidence>
<evidence type="ECO:0000313" key="2">
    <source>
        <dbReference type="EMBL" id="MFC4026724.1"/>
    </source>
</evidence>
<accession>A0ABV8H7I3</accession>
<keyword evidence="3" id="KW-1185">Reference proteome</keyword>
<sequence length="236" mass="26683">MLRQSLFYFFIISLSLSSYAQTGTICHYKIVEFKKFEIKKPGDETHRYAVETLNKAREAALEFEFVLQFNDSVSSFQLVNQMNNDVNKPGVAAIGHAVIGKGKFYQNSKKGIWLKTSKTAGKKYTVQDSINFDWVVTKETKIINGFTCYKAELPENGTIEEVWFTPQITASFGPLGLCGLPGLIVEVKRGTFVLSLVEISTNEIVDIEKPDFGKLISAEKYNKMMDKIRSTIFDKN</sequence>
<organism evidence="2 3">
    <name type="scientific">Zunongwangia endophytica</name>
    <dbReference type="NCBI Taxonomy" id="1808945"/>
    <lineage>
        <taxon>Bacteria</taxon>
        <taxon>Pseudomonadati</taxon>
        <taxon>Bacteroidota</taxon>
        <taxon>Flavobacteriia</taxon>
        <taxon>Flavobacteriales</taxon>
        <taxon>Flavobacteriaceae</taxon>
        <taxon>Zunongwangia</taxon>
    </lineage>
</organism>
<protein>
    <submittedName>
        <fullName evidence="2">GLPGLI family protein</fullName>
    </submittedName>
</protein>
<dbReference type="InterPro" id="IPR005901">
    <property type="entry name" value="GLPGLI"/>
</dbReference>
<evidence type="ECO:0000256" key="1">
    <source>
        <dbReference type="SAM" id="SignalP"/>
    </source>
</evidence>
<gene>
    <name evidence="2" type="ORF">ACFOS1_04865</name>
</gene>
<dbReference type="NCBIfam" id="TIGR01200">
    <property type="entry name" value="GLPGLI"/>
    <property type="match status" value="1"/>
</dbReference>
<feature type="chain" id="PRO_5045456020" evidence="1">
    <location>
        <begin position="21"/>
        <end position="236"/>
    </location>
</feature>
<name>A0ABV8H7I3_9FLAO</name>
<feature type="signal peptide" evidence="1">
    <location>
        <begin position="1"/>
        <end position="20"/>
    </location>
</feature>
<keyword evidence="1" id="KW-0732">Signal</keyword>